<reference evidence="2 3" key="2">
    <citation type="submission" date="2020-04" db="EMBL/GenBank/DDBJ databases">
        <authorList>
            <person name="Fomenkov A."/>
            <person name="Anton B.P."/>
            <person name="Roberts R.J."/>
        </authorList>
    </citation>
    <scope>NUCLEOTIDE SEQUENCE [LARGE SCALE GENOMIC DNA]</scope>
    <source>
        <strain evidence="2 3">NEB122</strain>
    </source>
</reference>
<dbReference type="Proteomes" id="UP000503498">
    <property type="component" value="Chromosome"/>
</dbReference>
<evidence type="ECO:0000313" key="2">
    <source>
        <dbReference type="EMBL" id="QJD67555.1"/>
    </source>
</evidence>
<proteinExistence type="predicted"/>
<evidence type="ECO:0000313" key="3">
    <source>
        <dbReference type="Proteomes" id="UP000503498"/>
    </source>
</evidence>
<dbReference type="RefSeq" id="WP_169705856.1">
    <property type="nucleotide sequence ID" value="NZ_CP051651.1"/>
</dbReference>
<accession>A0A7Z2V9H8</accession>
<name>A0A7Z2V9H8_XANCA</name>
<feature type="domain" description="DUF6896" evidence="1">
    <location>
        <begin position="8"/>
        <end position="124"/>
    </location>
</feature>
<reference evidence="2 3" key="1">
    <citation type="submission" date="2020-04" db="EMBL/GenBank/DDBJ databases">
        <title>Genome-Wide Identification of 5-Methylcytosine Sites in Bacterial Genomes By High-Throughput Sequencing of MspJI Restriction Fragments.</title>
        <authorList>
            <person name="Wu V."/>
        </authorList>
    </citation>
    <scope>NUCLEOTIDE SEQUENCE [LARGE SCALE GENOMIC DNA]</scope>
    <source>
        <strain evidence="2 3">NEB122</strain>
    </source>
</reference>
<dbReference type="Pfam" id="PF21837">
    <property type="entry name" value="DUF6896"/>
    <property type="match status" value="1"/>
</dbReference>
<dbReference type="InterPro" id="IPR054191">
    <property type="entry name" value="DUF6896"/>
</dbReference>
<dbReference type="EMBL" id="CP051651">
    <property type="protein sequence ID" value="QJD67555.1"/>
    <property type="molecule type" value="Genomic_DNA"/>
</dbReference>
<gene>
    <name evidence="2" type="ORF">HG421_07360</name>
</gene>
<sequence length="145" mass="17123">MNMDNINSIFLFVNLQCRLMSEFSELYPGVKDWRWLSDFPRSGKLMVDFDQWKFVRHGSGLRFERLIREPNWVVDIHKFIDNPKIVDSWRLLQFYESYGKIVDEVRIVSELNEFCSKGIFVSSGPGQYTLVAEPQRRRELTGPPA</sequence>
<dbReference type="AlphaFoldDB" id="A0A7Z2V9H8"/>
<evidence type="ECO:0000259" key="1">
    <source>
        <dbReference type="Pfam" id="PF21837"/>
    </source>
</evidence>
<organism evidence="2 3">
    <name type="scientific">Xanthomonas campestris pv. badrii</name>
    <dbReference type="NCBI Taxonomy" id="149696"/>
    <lineage>
        <taxon>Bacteria</taxon>
        <taxon>Pseudomonadati</taxon>
        <taxon>Pseudomonadota</taxon>
        <taxon>Gammaproteobacteria</taxon>
        <taxon>Lysobacterales</taxon>
        <taxon>Lysobacteraceae</taxon>
        <taxon>Xanthomonas</taxon>
    </lineage>
</organism>
<protein>
    <recommendedName>
        <fullName evidence="1">DUF6896 domain-containing protein</fullName>
    </recommendedName>
</protein>